<reference evidence="3" key="1">
    <citation type="submission" date="2007-07" db="EMBL/GenBank/DDBJ databases">
        <title>PCAP assembly of the Caenorhabditis remanei genome.</title>
        <authorList>
            <consortium name="The Caenorhabditis remanei Sequencing Consortium"/>
            <person name="Wilson R.K."/>
        </authorList>
    </citation>
    <scope>NUCLEOTIDE SEQUENCE [LARGE SCALE GENOMIC DNA]</scope>
    <source>
        <strain evidence="3">PB4641</strain>
    </source>
</reference>
<accession>E3MXW4</accession>
<dbReference type="OMA" id="KCVCCAP"/>
<evidence type="ECO:0000313" key="3">
    <source>
        <dbReference type="EMBL" id="EFP11806.1"/>
    </source>
</evidence>
<name>E3MXW4_CAERE</name>
<feature type="region of interest" description="Disordered" evidence="1">
    <location>
        <begin position="24"/>
        <end position="50"/>
    </location>
</feature>
<evidence type="ECO:0000256" key="2">
    <source>
        <dbReference type="SAM" id="SignalP"/>
    </source>
</evidence>
<proteinExistence type="predicted"/>
<dbReference type="STRING" id="31234.E3MXW4"/>
<evidence type="ECO:0000313" key="4">
    <source>
        <dbReference type="Proteomes" id="UP000008281"/>
    </source>
</evidence>
<feature type="compositionally biased region" description="Low complexity" evidence="1">
    <location>
        <begin position="371"/>
        <end position="383"/>
    </location>
</feature>
<dbReference type="AlphaFoldDB" id="E3MXW4"/>
<feature type="region of interest" description="Disordered" evidence="1">
    <location>
        <begin position="267"/>
        <end position="383"/>
    </location>
</feature>
<dbReference type="Proteomes" id="UP000008281">
    <property type="component" value="Unassembled WGS sequence"/>
</dbReference>
<feature type="region of interest" description="Disordered" evidence="1">
    <location>
        <begin position="161"/>
        <end position="189"/>
    </location>
</feature>
<evidence type="ECO:0000256" key="1">
    <source>
        <dbReference type="SAM" id="MobiDB-lite"/>
    </source>
</evidence>
<feature type="signal peptide" evidence="2">
    <location>
        <begin position="1"/>
        <end position="18"/>
    </location>
</feature>
<protein>
    <submittedName>
        <fullName evidence="3">Uncharacterized protein</fullName>
    </submittedName>
</protein>
<feature type="chain" id="PRO_5003177692" evidence="2">
    <location>
        <begin position="19"/>
        <end position="383"/>
    </location>
</feature>
<keyword evidence="2" id="KW-0732">Signal</keyword>
<feature type="compositionally biased region" description="Low complexity" evidence="1">
    <location>
        <begin position="39"/>
        <end position="50"/>
    </location>
</feature>
<dbReference type="OrthoDB" id="5870816at2759"/>
<dbReference type="EMBL" id="DS268493">
    <property type="protein sequence ID" value="EFP11806.1"/>
    <property type="molecule type" value="Genomic_DNA"/>
</dbReference>
<sequence length="383" mass="40526">MKTALLLTVASLATVLGAANNKPVDEVKPDAAAGRYNRPRPSYGSSSPSYSNGGGYGYPSYGPGYWQPLIQDRFVCDLDASVLLVVDSNRHHHNRPQPGYGYSNPSVPANRAVRVKCSEVANHDEDSCNFCCQQTARRDTTLPNDALFGFLAIVKTDDDETFKRDKRGADHDDDDDDDDDDDKDHRRRGGKYHRVDSTYVSEADWEPSKYRTNVKCVCCAPRINPAAQNPSTYNTAAAPPAASNPTYNGNGNTFGAVQPVPVPAAASQPLVDSWQSDNSWSTGAAQSPPAGNTWSTGSQTPPANSWSTGSAPQAPPATNTWNTAAAAQPVPANNNWNSRGNNSPAIGSDSGANSWGAASDATAAPAPPPAITQAPIAAASNTY</sequence>
<feature type="compositionally biased region" description="Basic and acidic residues" evidence="1">
    <location>
        <begin position="161"/>
        <end position="170"/>
    </location>
</feature>
<dbReference type="FunCoup" id="E3MXW4">
    <property type="interactions" value="437"/>
</dbReference>
<feature type="compositionally biased region" description="Low complexity" evidence="1">
    <location>
        <begin position="316"/>
        <end position="342"/>
    </location>
</feature>
<feature type="compositionally biased region" description="Acidic residues" evidence="1">
    <location>
        <begin position="171"/>
        <end position="182"/>
    </location>
</feature>
<gene>
    <name evidence="3" type="ORF">CRE_26727</name>
</gene>
<dbReference type="InParanoid" id="E3MXW4"/>
<dbReference type="eggNOG" id="ENOG502TGM8">
    <property type="taxonomic scope" value="Eukaryota"/>
</dbReference>
<keyword evidence="4" id="KW-1185">Reference proteome</keyword>
<feature type="compositionally biased region" description="Polar residues" evidence="1">
    <location>
        <begin position="273"/>
        <end position="310"/>
    </location>
</feature>
<organism evidence="4">
    <name type="scientific">Caenorhabditis remanei</name>
    <name type="common">Caenorhabditis vulgaris</name>
    <dbReference type="NCBI Taxonomy" id="31234"/>
    <lineage>
        <taxon>Eukaryota</taxon>
        <taxon>Metazoa</taxon>
        <taxon>Ecdysozoa</taxon>
        <taxon>Nematoda</taxon>
        <taxon>Chromadorea</taxon>
        <taxon>Rhabditida</taxon>
        <taxon>Rhabditina</taxon>
        <taxon>Rhabditomorpha</taxon>
        <taxon>Rhabditoidea</taxon>
        <taxon>Rhabditidae</taxon>
        <taxon>Peloderinae</taxon>
        <taxon>Caenorhabditis</taxon>
    </lineage>
</organism>
<dbReference type="HOGENOM" id="CLU_850557_0_0_1"/>